<keyword evidence="4" id="KW-1185">Reference proteome</keyword>
<organism evidence="3 4">
    <name type="scientific">Acidiphilium iwatense</name>
    <dbReference type="NCBI Taxonomy" id="768198"/>
    <lineage>
        <taxon>Bacteria</taxon>
        <taxon>Pseudomonadati</taxon>
        <taxon>Pseudomonadota</taxon>
        <taxon>Alphaproteobacteria</taxon>
        <taxon>Acetobacterales</taxon>
        <taxon>Acidocellaceae</taxon>
        <taxon>Acidiphilium</taxon>
    </lineage>
</organism>
<dbReference type="CDD" id="cd00761">
    <property type="entry name" value="Glyco_tranf_GTA_type"/>
    <property type="match status" value="1"/>
</dbReference>
<dbReference type="SUPFAM" id="SSF53448">
    <property type="entry name" value="Nucleotide-diphospho-sugar transferases"/>
    <property type="match status" value="1"/>
</dbReference>
<keyword evidence="3" id="KW-0808">Transferase</keyword>
<evidence type="ECO:0000313" key="4">
    <source>
        <dbReference type="Proteomes" id="UP001521209"/>
    </source>
</evidence>
<evidence type="ECO:0000313" key="3">
    <source>
        <dbReference type="EMBL" id="MCF3945389.1"/>
    </source>
</evidence>
<sequence length="374" mass="40249">MILAAIATLIWLYLYFLHGHFWHSGPELLPARPVTAPAVDIVIPARDEVETIGAAIASLLAQDYPAPFRVILVDDGSTDGTAVRAAEAAGSDPRFLLVSGATKPAGWSGKLWALDQGVARSGAELLLFTDADITHDPRHLATLVARMGTPERGARLDMVSEMVRLNCESRAERALIPAFVYFFQMLYPFARVNDPLSATAAAAGGTVLIRRAALERIGGIAAMRGALIDDVTLARLVKRGGAIFLGHSGLARSIRPYPHLADTRAMIARTAFTQLRYSAALLALTLIGLALVWLVPPLAVIFGGGWSFVLGLVAYLLAVLSYRPTLRRYGVSGFWSLALPGIALVYMEATLASALRHWRGTGAQWKRRDYGAGP</sequence>
<feature type="transmembrane region" description="Helical" evidence="1">
    <location>
        <begin position="334"/>
        <end position="355"/>
    </location>
</feature>
<proteinExistence type="predicted"/>
<dbReference type="RefSeq" id="WP_235702630.1">
    <property type="nucleotide sequence ID" value="NZ_JAKGBZ010000002.1"/>
</dbReference>
<dbReference type="Proteomes" id="UP001521209">
    <property type="component" value="Unassembled WGS sequence"/>
</dbReference>
<keyword evidence="1" id="KW-0812">Transmembrane</keyword>
<dbReference type="EC" id="2.4.-.-" evidence="3"/>
<feature type="transmembrane region" description="Helical" evidence="1">
    <location>
        <begin position="275"/>
        <end position="295"/>
    </location>
</feature>
<protein>
    <submittedName>
        <fullName evidence="3">Glycosyltransferase</fullName>
        <ecNumber evidence="3">2.4.-.-</ecNumber>
    </submittedName>
</protein>
<dbReference type="InterPro" id="IPR029044">
    <property type="entry name" value="Nucleotide-diphossugar_trans"/>
</dbReference>
<evidence type="ECO:0000256" key="1">
    <source>
        <dbReference type="SAM" id="Phobius"/>
    </source>
</evidence>
<reference evidence="3 4" key="1">
    <citation type="submission" date="2022-01" db="EMBL/GenBank/DDBJ databases">
        <authorList>
            <person name="Won M."/>
            <person name="Kim S.-J."/>
            <person name="Kwon S.-W."/>
        </authorList>
    </citation>
    <scope>NUCLEOTIDE SEQUENCE [LARGE SCALE GENOMIC DNA]</scope>
    <source>
        <strain evidence="3 4">KCTC 23505</strain>
    </source>
</reference>
<dbReference type="GO" id="GO:0016757">
    <property type="term" value="F:glycosyltransferase activity"/>
    <property type="evidence" value="ECO:0007669"/>
    <property type="project" value="UniProtKB-KW"/>
</dbReference>
<gene>
    <name evidence="3" type="ORF">L2A60_01655</name>
</gene>
<dbReference type="PANTHER" id="PTHR43646:SF3">
    <property type="entry name" value="SLR1566 PROTEIN"/>
    <property type="match status" value="1"/>
</dbReference>
<keyword evidence="1" id="KW-0472">Membrane</keyword>
<keyword evidence="3" id="KW-0328">Glycosyltransferase</keyword>
<evidence type="ECO:0000259" key="2">
    <source>
        <dbReference type="Pfam" id="PF00535"/>
    </source>
</evidence>
<dbReference type="NCBIfam" id="TIGR03469">
    <property type="entry name" value="HpnB"/>
    <property type="match status" value="1"/>
</dbReference>
<keyword evidence="1" id="KW-1133">Transmembrane helix</keyword>
<dbReference type="InterPro" id="IPR017832">
    <property type="entry name" value="Glyco_trans_2_hopen-assoc_HpnB"/>
</dbReference>
<accession>A0ABS9DVL3</accession>
<name>A0ABS9DVL3_9PROT</name>
<dbReference type="EMBL" id="JAKGBZ010000002">
    <property type="protein sequence ID" value="MCF3945389.1"/>
    <property type="molecule type" value="Genomic_DNA"/>
</dbReference>
<dbReference type="Gene3D" id="3.90.550.10">
    <property type="entry name" value="Spore Coat Polysaccharide Biosynthesis Protein SpsA, Chain A"/>
    <property type="match status" value="1"/>
</dbReference>
<dbReference type="Pfam" id="PF00535">
    <property type="entry name" value="Glycos_transf_2"/>
    <property type="match status" value="1"/>
</dbReference>
<dbReference type="PANTHER" id="PTHR43646">
    <property type="entry name" value="GLYCOSYLTRANSFERASE"/>
    <property type="match status" value="1"/>
</dbReference>
<feature type="domain" description="Glycosyltransferase 2-like" evidence="2">
    <location>
        <begin position="41"/>
        <end position="217"/>
    </location>
</feature>
<feature type="transmembrane region" description="Helical" evidence="1">
    <location>
        <begin position="301"/>
        <end position="322"/>
    </location>
</feature>
<comment type="caution">
    <text evidence="3">The sequence shown here is derived from an EMBL/GenBank/DDBJ whole genome shotgun (WGS) entry which is preliminary data.</text>
</comment>
<dbReference type="InterPro" id="IPR001173">
    <property type="entry name" value="Glyco_trans_2-like"/>
</dbReference>